<dbReference type="PANTHER" id="PTHR11599">
    <property type="entry name" value="PROTEASOME SUBUNIT ALPHA/BETA"/>
    <property type="match status" value="1"/>
</dbReference>
<keyword evidence="1" id="KW-0647">Proteasome</keyword>
<sequence>MVCSQDQGPHVYQTCPSANYFDCKAMAVGSRSQSARTYLEKHLEEFPTCDTEELVKHGLRALRDTLPNELELNTKVRDTLPNELELDTKVRDTLPNELELDTKVRDTLPNELELDTKVRDTLPNELELDTKVRDTLPNELELDTKVRDTLPNELELDTKVRDTLPNELELDTKVQGTHHKMDVTGVKRQWFVAPDWTVMFLGYLIYTPECSSQGRGTRSVMEGKGASMPMGHALEWRGKVPQCPCDTLCNGGERCLNAHVTLWNGGELNVSIGLVGKATVFKVFDENQTANYLQLIEGEEKRGGAGDLPADPAPQPPPAGEGPQDPTVAMDTE</sequence>
<protein>
    <submittedName>
        <fullName evidence="3">Uncharacterized protein</fullName>
    </submittedName>
</protein>
<dbReference type="Pfam" id="PF00227">
    <property type="entry name" value="Proteasome"/>
    <property type="match status" value="1"/>
</dbReference>
<keyword evidence="4" id="KW-1185">Reference proteome</keyword>
<name>A0ABN7P323_TIMPD</name>
<feature type="region of interest" description="Disordered" evidence="2">
    <location>
        <begin position="297"/>
        <end position="333"/>
    </location>
</feature>
<organism evidence="3 4">
    <name type="scientific">Timema podura</name>
    <name type="common">Walking stick</name>
    <dbReference type="NCBI Taxonomy" id="61482"/>
    <lineage>
        <taxon>Eukaryota</taxon>
        <taxon>Metazoa</taxon>
        <taxon>Ecdysozoa</taxon>
        <taxon>Arthropoda</taxon>
        <taxon>Hexapoda</taxon>
        <taxon>Insecta</taxon>
        <taxon>Pterygota</taxon>
        <taxon>Neoptera</taxon>
        <taxon>Polyneoptera</taxon>
        <taxon>Phasmatodea</taxon>
        <taxon>Timematodea</taxon>
        <taxon>Timematoidea</taxon>
        <taxon>Timematidae</taxon>
        <taxon>Timema</taxon>
    </lineage>
</organism>
<dbReference type="SUPFAM" id="SSF56235">
    <property type="entry name" value="N-terminal nucleophile aminohydrolases (Ntn hydrolases)"/>
    <property type="match status" value="1"/>
</dbReference>
<evidence type="ECO:0000313" key="4">
    <source>
        <dbReference type="Proteomes" id="UP001153148"/>
    </source>
</evidence>
<dbReference type="EMBL" id="CAJPIN010010485">
    <property type="protein sequence ID" value="CAG2059774.1"/>
    <property type="molecule type" value="Genomic_DNA"/>
</dbReference>
<dbReference type="InterPro" id="IPR001353">
    <property type="entry name" value="Proteasome_sua/b"/>
</dbReference>
<evidence type="ECO:0000313" key="3">
    <source>
        <dbReference type="EMBL" id="CAG2059774.1"/>
    </source>
</evidence>
<evidence type="ECO:0000256" key="2">
    <source>
        <dbReference type="SAM" id="MobiDB-lite"/>
    </source>
</evidence>
<dbReference type="InterPro" id="IPR050115">
    <property type="entry name" value="Proteasome_alpha"/>
</dbReference>
<dbReference type="InterPro" id="IPR029055">
    <property type="entry name" value="Ntn_hydrolases_N"/>
</dbReference>
<feature type="compositionally biased region" description="Pro residues" evidence="2">
    <location>
        <begin position="311"/>
        <end position="320"/>
    </location>
</feature>
<proteinExistence type="predicted"/>
<gene>
    <name evidence="3" type="ORF">TPAB3V08_LOCUS6733</name>
</gene>
<accession>A0ABN7P323</accession>
<dbReference type="Proteomes" id="UP001153148">
    <property type="component" value="Unassembled WGS sequence"/>
</dbReference>
<comment type="caution">
    <text evidence="3">The sequence shown here is derived from an EMBL/GenBank/DDBJ whole genome shotgun (WGS) entry which is preliminary data.</text>
</comment>
<reference evidence="3" key="1">
    <citation type="submission" date="2021-03" db="EMBL/GenBank/DDBJ databases">
        <authorList>
            <person name="Tran Van P."/>
        </authorList>
    </citation>
    <scope>NUCLEOTIDE SEQUENCE</scope>
</reference>
<dbReference type="Gene3D" id="3.60.20.10">
    <property type="entry name" value="Glutamine Phosphoribosylpyrophosphate, subunit 1, domain 1"/>
    <property type="match status" value="1"/>
</dbReference>
<evidence type="ECO:0000256" key="1">
    <source>
        <dbReference type="ARBA" id="ARBA00022942"/>
    </source>
</evidence>